<dbReference type="InterPro" id="IPR036322">
    <property type="entry name" value="WD40_repeat_dom_sf"/>
</dbReference>
<dbReference type="Gene3D" id="2.130.10.10">
    <property type="entry name" value="YVTN repeat-like/Quinoprotein amine dehydrogenase"/>
    <property type="match status" value="1"/>
</dbReference>
<evidence type="ECO:0000313" key="4">
    <source>
        <dbReference type="EMBL" id="KAG0252281.1"/>
    </source>
</evidence>
<dbReference type="Proteomes" id="UP000807716">
    <property type="component" value="Unassembled WGS sequence"/>
</dbReference>
<organism evidence="4 5">
    <name type="scientific">Actinomortierella ambigua</name>
    <dbReference type="NCBI Taxonomy" id="1343610"/>
    <lineage>
        <taxon>Eukaryota</taxon>
        <taxon>Fungi</taxon>
        <taxon>Fungi incertae sedis</taxon>
        <taxon>Mucoromycota</taxon>
        <taxon>Mortierellomycotina</taxon>
        <taxon>Mortierellomycetes</taxon>
        <taxon>Mortierellales</taxon>
        <taxon>Mortierellaceae</taxon>
        <taxon>Actinomortierella</taxon>
    </lineage>
</organism>
<reference evidence="4" key="1">
    <citation type="journal article" date="2020" name="Fungal Divers.">
        <title>Resolving the Mortierellaceae phylogeny through synthesis of multi-gene phylogenetics and phylogenomics.</title>
        <authorList>
            <person name="Vandepol N."/>
            <person name="Liber J."/>
            <person name="Desiro A."/>
            <person name="Na H."/>
            <person name="Kennedy M."/>
            <person name="Barry K."/>
            <person name="Grigoriev I.V."/>
            <person name="Miller A.N."/>
            <person name="O'Donnell K."/>
            <person name="Stajich J.E."/>
            <person name="Bonito G."/>
        </authorList>
    </citation>
    <scope>NUCLEOTIDE SEQUENCE</scope>
    <source>
        <strain evidence="4">BC1065</strain>
    </source>
</reference>
<accession>A0A9P6TZ40</accession>
<keyword evidence="1 3" id="KW-0853">WD repeat</keyword>
<dbReference type="SMART" id="SM00320">
    <property type="entry name" value="WD40"/>
    <property type="match status" value="2"/>
</dbReference>
<dbReference type="OrthoDB" id="190105at2759"/>
<feature type="repeat" description="WD" evidence="3">
    <location>
        <begin position="1"/>
        <end position="22"/>
    </location>
</feature>
<keyword evidence="5" id="KW-1185">Reference proteome</keyword>
<protein>
    <submittedName>
        <fullName evidence="4">SCF ubiquitin ligase complex subunit cdc4</fullName>
    </submittedName>
</protein>
<gene>
    <name evidence="4" type="primary">CDC4_2</name>
    <name evidence="4" type="ORF">DFQ27_008172</name>
</gene>
<dbReference type="PANTHER" id="PTHR19848">
    <property type="entry name" value="WD40 REPEAT PROTEIN"/>
    <property type="match status" value="1"/>
</dbReference>
<name>A0A9P6TZ40_9FUNG</name>
<dbReference type="GO" id="GO:0016874">
    <property type="term" value="F:ligase activity"/>
    <property type="evidence" value="ECO:0007669"/>
    <property type="project" value="UniProtKB-KW"/>
</dbReference>
<feature type="repeat" description="WD" evidence="3">
    <location>
        <begin position="23"/>
        <end position="62"/>
    </location>
</feature>
<dbReference type="AlphaFoldDB" id="A0A9P6TZ40"/>
<keyword evidence="4" id="KW-0436">Ligase</keyword>
<evidence type="ECO:0000256" key="1">
    <source>
        <dbReference type="ARBA" id="ARBA00022574"/>
    </source>
</evidence>
<evidence type="ECO:0000256" key="2">
    <source>
        <dbReference type="ARBA" id="ARBA00022737"/>
    </source>
</evidence>
<evidence type="ECO:0000256" key="3">
    <source>
        <dbReference type="PROSITE-ProRule" id="PRU00221"/>
    </source>
</evidence>
<dbReference type="SUPFAM" id="SSF50978">
    <property type="entry name" value="WD40 repeat-like"/>
    <property type="match status" value="1"/>
</dbReference>
<feature type="repeat" description="WD" evidence="3">
    <location>
        <begin position="63"/>
        <end position="101"/>
    </location>
</feature>
<dbReference type="InterPro" id="IPR015943">
    <property type="entry name" value="WD40/YVTN_repeat-like_dom_sf"/>
</dbReference>
<dbReference type="EMBL" id="JAAAJB010000677">
    <property type="protein sequence ID" value="KAG0252281.1"/>
    <property type="molecule type" value="Genomic_DNA"/>
</dbReference>
<proteinExistence type="predicted"/>
<keyword evidence="2" id="KW-0677">Repeat</keyword>
<dbReference type="InterPro" id="IPR001680">
    <property type="entry name" value="WD40_rpt"/>
</dbReference>
<comment type="caution">
    <text evidence="4">The sequence shown here is derived from an EMBL/GenBank/DDBJ whole genome shotgun (WGS) entry which is preliminary data.</text>
</comment>
<evidence type="ECO:0000313" key="5">
    <source>
        <dbReference type="Proteomes" id="UP000807716"/>
    </source>
</evidence>
<sequence length="181" mass="19594">MSGSMDARVRIWSLEDGSCLHELEGHSQLVGLLGFNDGQLVTAAADCALKIWDTDRGACLRTLEGHMAPITCFQHDSTKVISGSEGALKLWDMKTGKFIRNLLTGLSSVWQVKFDERRCVAAVQRDDATLIEVLDYGIFGIEEPLENAPTLPQDEGRGASPDTGRLHRLTLKAAAVTGGAI</sequence>
<dbReference type="PROSITE" id="PS50082">
    <property type="entry name" value="WD_REPEATS_2"/>
    <property type="match status" value="3"/>
</dbReference>
<dbReference type="Pfam" id="PF00400">
    <property type="entry name" value="WD40"/>
    <property type="match status" value="2"/>
</dbReference>
<dbReference type="PANTHER" id="PTHR19848:SF8">
    <property type="entry name" value="F-BOX AND WD REPEAT DOMAIN CONTAINING 7"/>
    <property type="match status" value="1"/>
</dbReference>